<comment type="caution">
    <text evidence="1">The sequence shown here is derived from an EMBL/GenBank/DDBJ whole genome shotgun (WGS) entry which is preliminary data.</text>
</comment>
<dbReference type="EMBL" id="JARBHB010000003">
    <property type="protein sequence ID" value="KAJ8889759.1"/>
    <property type="molecule type" value="Genomic_DNA"/>
</dbReference>
<accession>A0ABQ9HZH0</accession>
<name>A0ABQ9HZH0_9NEOP</name>
<sequence>MDVCDVAETIQETSKKRRKGVTNMAQYKSEVIKKAQINGSSYTNYTGKECAELKPGVDCKLFKASHPDANVSYKFYLKVCNEDFSLSFGRPQIDTCYTCEELSQLQKNHSKESRNRGVLREQKIALKITRFMNFTHSSDYKGTVQARDFTDGLVEHTFHIAHKRNTPVELLLTKAYSIGFLPMNEKKISDLRKFQPFLPDEEDIQVFYNELFAWPTIRTDSSTEHEMLDLKTRSACKTVHKLTRRTLLAGLLWRDVCVE</sequence>
<feature type="non-terminal residue" evidence="1">
    <location>
        <position position="259"/>
    </location>
</feature>
<gene>
    <name evidence="1" type="ORF">PR048_009262</name>
</gene>
<evidence type="ECO:0000313" key="1">
    <source>
        <dbReference type="EMBL" id="KAJ8889759.1"/>
    </source>
</evidence>
<dbReference type="Proteomes" id="UP001159363">
    <property type="component" value="Chromosome 3"/>
</dbReference>
<organism evidence="1 2">
    <name type="scientific">Dryococelus australis</name>
    <dbReference type="NCBI Taxonomy" id="614101"/>
    <lineage>
        <taxon>Eukaryota</taxon>
        <taxon>Metazoa</taxon>
        <taxon>Ecdysozoa</taxon>
        <taxon>Arthropoda</taxon>
        <taxon>Hexapoda</taxon>
        <taxon>Insecta</taxon>
        <taxon>Pterygota</taxon>
        <taxon>Neoptera</taxon>
        <taxon>Polyneoptera</taxon>
        <taxon>Phasmatodea</taxon>
        <taxon>Verophasmatodea</taxon>
        <taxon>Anareolatae</taxon>
        <taxon>Phasmatidae</taxon>
        <taxon>Eurycanthinae</taxon>
        <taxon>Dryococelus</taxon>
    </lineage>
</organism>
<protein>
    <submittedName>
        <fullName evidence="1">Uncharacterized protein</fullName>
    </submittedName>
</protein>
<keyword evidence="2" id="KW-1185">Reference proteome</keyword>
<proteinExistence type="predicted"/>
<reference evidence="1 2" key="1">
    <citation type="submission" date="2023-02" db="EMBL/GenBank/DDBJ databases">
        <title>LHISI_Scaffold_Assembly.</title>
        <authorList>
            <person name="Stuart O.P."/>
            <person name="Cleave R."/>
            <person name="Magrath M.J.L."/>
            <person name="Mikheyev A.S."/>
        </authorList>
    </citation>
    <scope>NUCLEOTIDE SEQUENCE [LARGE SCALE GENOMIC DNA]</scope>
    <source>
        <strain evidence="1">Daus_M_001</strain>
        <tissue evidence="1">Leg muscle</tissue>
    </source>
</reference>
<evidence type="ECO:0000313" key="2">
    <source>
        <dbReference type="Proteomes" id="UP001159363"/>
    </source>
</evidence>